<dbReference type="PANTHER" id="PTHR41930:SF1">
    <property type="entry name" value="DEPHOSPHO-COA KINASE"/>
    <property type="match status" value="1"/>
</dbReference>
<name>A0A430AW22_9ENTE</name>
<evidence type="ECO:0000313" key="2">
    <source>
        <dbReference type="Proteomes" id="UP000287605"/>
    </source>
</evidence>
<evidence type="ECO:0008006" key="3">
    <source>
        <dbReference type="Google" id="ProtNLM"/>
    </source>
</evidence>
<organism evidence="1 2">
    <name type="scientific">Vagococcus elongatus</name>
    <dbReference type="NCBI Taxonomy" id="180344"/>
    <lineage>
        <taxon>Bacteria</taxon>
        <taxon>Bacillati</taxon>
        <taxon>Bacillota</taxon>
        <taxon>Bacilli</taxon>
        <taxon>Lactobacillales</taxon>
        <taxon>Enterococcaceae</taxon>
        <taxon>Vagococcus</taxon>
    </lineage>
</organism>
<protein>
    <recommendedName>
        <fullName evidence="3">Dephospho-CoA kinase</fullName>
    </recommendedName>
</protein>
<keyword evidence="2" id="KW-1185">Reference proteome</keyword>
<dbReference type="PANTHER" id="PTHR41930">
    <property type="entry name" value="UPF0200 PROTEIN MJ1399"/>
    <property type="match status" value="1"/>
</dbReference>
<dbReference type="Pfam" id="PF13238">
    <property type="entry name" value="AAA_18"/>
    <property type="match status" value="1"/>
</dbReference>
<gene>
    <name evidence="1" type="ORF">CBF29_06520</name>
</gene>
<proteinExistence type="predicted"/>
<reference evidence="1 2" key="1">
    <citation type="submission" date="2017-05" db="EMBL/GenBank/DDBJ databases">
        <title>Vagococcus spp. assemblies.</title>
        <authorList>
            <person name="Gulvik C.A."/>
        </authorList>
    </citation>
    <scope>NUCLEOTIDE SEQUENCE [LARGE SCALE GENOMIC DNA]</scope>
    <source>
        <strain evidence="1 2">CCUG 51432</strain>
    </source>
</reference>
<dbReference type="AlphaFoldDB" id="A0A430AW22"/>
<accession>A0A430AW22</accession>
<dbReference type="Proteomes" id="UP000287605">
    <property type="component" value="Unassembled WGS sequence"/>
</dbReference>
<dbReference type="InterPro" id="IPR027417">
    <property type="entry name" value="P-loop_NTPase"/>
</dbReference>
<dbReference type="RefSeq" id="WP_126808675.1">
    <property type="nucleotide sequence ID" value="NZ_NGKA01000008.1"/>
</dbReference>
<dbReference type="EMBL" id="NGKA01000008">
    <property type="protein sequence ID" value="RSU12248.1"/>
    <property type="molecule type" value="Genomic_DNA"/>
</dbReference>
<dbReference type="SUPFAM" id="SSF52540">
    <property type="entry name" value="P-loop containing nucleoside triphosphate hydrolases"/>
    <property type="match status" value="1"/>
</dbReference>
<dbReference type="Gene3D" id="3.40.50.300">
    <property type="entry name" value="P-loop containing nucleotide triphosphate hydrolases"/>
    <property type="match status" value="1"/>
</dbReference>
<dbReference type="OrthoDB" id="2399160at2"/>
<sequence length="173" mass="19530">MSIKKIALVGKMRSGKDTVAEILSDYGYSEYKLGAGIGDTVELLFSDGEHGLSKRALYQKIGQDMREIDSHVWIKKMLKRIESHNPSLIVISDVRQRNEELALREAGYTIVKVVADAETRIRRIEAVEKFDLKAFDHETELSVDDVRADIVINNNKGIPELVGEVYSKLLNLK</sequence>
<comment type="caution">
    <text evidence="1">The sequence shown here is derived from an EMBL/GenBank/DDBJ whole genome shotgun (WGS) entry which is preliminary data.</text>
</comment>
<evidence type="ECO:0000313" key="1">
    <source>
        <dbReference type="EMBL" id="RSU12248.1"/>
    </source>
</evidence>